<keyword evidence="3 7" id="KW-0812">Transmembrane</keyword>
<dbReference type="Proteomes" id="UP000614200">
    <property type="component" value="Unassembled WGS sequence"/>
</dbReference>
<organism evidence="10 11">
    <name type="scientific">Fusibacter ferrireducens</name>
    <dbReference type="NCBI Taxonomy" id="2785058"/>
    <lineage>
        <taxon>Bacteria</taxon>
        <taxon>Bacillati</taxon>
        <taxon>Bacillota</taxon>
        <taxon>Clostridia</taxon>
        <taxon>Eubacteriales</taxon>
        <taxon>Eubacteriales Family XII. Incertae Sedis</taxon>
        <taxon>Fusibacter</taxon>
    </lineage>
</organism>
<feature type="transmembrane region" description="Helical" evidence="8">
    <location>
        <begin position="410"/>
        <end position="435"/>
    </location>
</feature>
<evidence type="ECO:0000256" key="2">
    <source>
        <dbReference type="ARBA" id="ARBA00022475"/>
    </source>
</evidence>
<feature type="transmembrane region" description="Helical" evidence="8">
    <location>
        <begin position="296"/>
        <end position="318"/>
    </location>
</feature>
<dbReference type="InterPro" id="IPR052175">
    <property type="entry name" value="ComplexI-like_HydComp"/>
</dbReference>
<feature type="transmembrane region" description="Helical" evidence="8">
    <location>
        <begin position="338"/>
        <end position="355"/>
    </location>
</feature>
<evidence type="ECO:0000313" key="11">
    <source>
        <dbReference type="Proteomes" id="UP000614200"/>
    </source>
</evidence>
<keyword evidence="5" id="KW-0560">Oxidoreductase</keyword>
<feature type="transmembrane region" description="Helical" evidence="8">
    <location>
        <begin position="161"/>
        <end position="184"/>
    </location>
</feature>
<evidence type="ECO:0000256" key="3">
    <source>
        <dbReference type="ARBA" id="ARBA00022692"/>
    </source>
</evidence>
<evidence type="ECO:0000259" key="9">
    <source>
        <dbReference type="Pfam" id="PF00361"/>
    </source>
</evidence>
<evidence type="ECO:0000256" key="1">
    <source>
        <dbReference type="ARBA" id="ARBA00004651"/>
    </source>
</evidence>
<feature type="transmembrane region" description="Helical" evidence="8">
    <location>
        <begin position="109"/>
        <end position="126"/>
    </location>
</feature>
<feature type="transmembrane region" description="Helical" evidence="8">
    <location>
        <begin position="76"/>
        <end position="97"/>
    </location>
</feature>
<proteinExistence type="predicted"/>
<evidence type="ECO:0000256" key="4">
    <source>
        <dbReference type="ARBA" id="ARBA00022989"/>
    </source>
</evidence>
<feature type="transmembrane region" description="Helical" evidence="8">
    <location>
        <begin position="239"/>
        <end position="258"/>
    </location>
</feature>
<keyword evidence="2" id="KW-1003">Cell membrane</keyword>
<evidence type="ECO:0000256" key="8">
    <source>
        <dbReference type="SAM" id="Phobius"/>
    </source>
</evidence>
<feature type="transmembrane region" description="Helical" evidence="8">
    <location>
        <begin position="504"/>
        <end position="526"/>
    </location>
</feature>
<feature type="transmembrane region" description="Helical" evidence="8">
    <location>
        <begin position="264"/>
        <end position="289"/>
    </location>
</feature>
<feature type="transmembrane region" description="Helical" evidence="8">
    <location>
        <begin position="6"/>
        <end position="25"/>
    </location>
</feature>
<feature type="transmembrane region" description="Helical" evidence="8">
    <location>
        <begin position="565"/>
        <end position="584"/>
    </location>
</feature>
<dbReference type="Pfam" id="PF00361">
    <property type="entry name" value="Proton_antipo_M"/>
    <property type="match status" value="1"/>
</dbReference>
<evidence type="ECO:0000256" key="7">
    <source>
        <dbReference type="RuleBase" id="RU000320"/>
    </source>
</evidence>
<sequence length="636" mass="71566">MSTNLILLVGIPLVSSFVSFLIGLYNEKYRNAFLLGMLSYEAYLTLQFYRMIQYGGSIDVYISNVMGTGIVLKLNMYRYVFVVITVFAFLMTTIYSFNYLIRYEHRNRYYLFFMLTFACTIGMFVSENIINMFTFFEVLSISIYLLIIHDEDEYAHEAGEVYLNMAIFGGLVQLLGIFMLYAYTGNLLISKIGASFMSLGGEKIIISLLIFVGFAVKASLFPLHVWLPKAHPAAPSPASAILSGVMLKCGIFGILMIAKDFLNYEAWFLNILMVFGFLNMVVTGILAMYQRNLKRIMAFSSMSQIGFILVGIAVLGISKNYGTYGVLLYIVNHSLYKVLLFLCAGAIYMVVKDLSLNQLVGFGNRKYILYAVFLLGVLGLIAFPGSNGFLSKSLIYHALEEYVHVKGRVYGVLILGFEFGSMLTVAYSLKMFMAIFVFKPKAKYDEASTKQINKFLYVPLILLAIAIAYEGTHSNLIMSFLSPASKIMGGETNFIPHFYTMENIVHSLVITIFGALIYIFFINGTLRVKVGDEKIYVNPTVNWISFEKMLYRPMMHVAIHGIPKLIVLLDAYLTLSIAIFFNALHRLTQIKFKTTTDKEYSVSKAVGTMGIWVNTVSGSIIIALVATMVIYMILTV</sequence>
<keyword evidence="11" id="KW-1185">Reference proteome</keyword>
<reference evidence="10 11" key="1">
    <citation type="submission" date="2020-11" db="EMBL/GenBank/DDBJ databases">
        <title>Fusibacter basophilias sp. nov.</title>
        <authorList>
            <person name="Qiu D."/>
        </authorList>
    </citation>
    <scope>NUCLEOTIDE SEQUENCE [LARGE SCALE GENOMIC DNA]</scope>
    <source>
        <strain evidence="10 11">Q10-2</strain>
    </source>
</reference>
<feature type="transmembrane region" description="Helical" evidence="8">
    <location>
        <begin position="455"/>
        <end position="472"/>
    </location>
</feature>
<evidence type="ECO:0000313" key="10">
    <source>
        <dbReference type="EMBL" id="MBF4694131.1"/>
    </source>
</evidence>
<dbReference type="InterPro" id="IPR001750">
    <property type="entry name" value="ND/Mrp_TM"/>
</dbReference>
<gene>
    <name evidence="10" type="ORF">ISU02_13500</name>
</gene>
<evidence type="ECO:0000256" key="5">
    <source>
        <dbReference type="ARBA" id="ARBA00023002"/>
    </source>
</evidence>
<feature type="transmembrane region" description="Helical" evidence="8">
    <location>
        <begin position="611"/>
        <end position="634"/>
    </location>
</feature>
<dbReference type="InterPro" id="IPR003918">
    <property type="entry name" value="NADH_UbQ_OxRdtase"/>
</dbReference>
<name>A0ABR9ZUV2_9FIRM</name>
<dbReference type="PANTHER" id="PTHR42682:SF4">
    <property type="entry name" value="NADH-UBIQUINONE_PLASTOQUINONE"/>
    <property type="match status" value="1"/>
</dbReference>
<comment type="caution">
    <text evidence="10">The sequence shown here is derived from an EMBL/GenBank/DDBJ whole genome shotgun (WGS) entry which is preliminary data.</text>
</comment>
<evidence type="ECO:0000256" key="6">
    <source>
        <dbReference type="ARBA" id="ARBA00023136"/>
    </source>
</evidence>
<feature type="transmembrane region" description="Helical" evidence="8">
    <location>
        <begin position="204"/>
        <end position="227"/>
    </location>
</feature>
<protein>
    <recommendedName>
        <fullName evidence="9">NADH:quinone oxidoreductase/Mrp antiporter transmembrane domain-containing protein</fullName>
    </recommendedName>
</protein>
<keyword evidence="4 8" id="KW-1133">Transmembrane helix</keyword>
<keyword evidence="6 8" id="KW-0472">Membrane</keyword>
<dbReference type="PANTHER" id="PTHR42682">
    <property type="entry name" value="HYDROGENASE-4 COMPONENT F"/>
    <property type="match status" value="1"/>
</dbReference>
<comment type="subcellular location">
    <subcellularLocation>
        <location evidence="1">Cell membrane</location>
        <topology evidence="1">Multi-pass membrane protein</topology>
    </subcellularLocation>
    <subcellularLocation>
        <location evidence="7">Membrane</location>
        <topology evidence="7">Multi-pass membrane protein</topology>
    </subcellularLocation>
</comment>
<feature type="transmembrane region" description="Helical" evidence="8">
    <location>
        <begin position="367"/>
        <end position="390"/>
    </location>
</feature>
<feature type="domain" description="NADH:quinone oxidoreductase/Mrp antiporter transmembrane" evidence="9">
    <location>
        <begin position="126"/>
        <end position="399"/>
    </location>
</feature>
<accession>A0ABR9ZUV2</accession>
<dbReference type="RefSeq" id="WP_194702374.1">
    <property type="nucleotide sequence ID" value="NZ_JADKNH010000008.1"/>
</dbReference>
<feature type="transmembrane region" description="Helical" evidence="8">
    <location>
        <begin position="32"/>
        <end position="52"/>
    </location>
</feature>
<feature type="transmembrane region" description="Helical" evidence="8">
    <location>
        <begin position="132"/>
        <end position="149"/>
    </location>
</feature>
<dbReference type="EMBL" id="JADKNH010000008">
    <property type="protein sequence ID" value="MBF4694131.1"/>
    <property type="molecule type" value="Genomic_DNA"/>
</dbReference>
<dbReference type="PRINTS" id="PR01437">
    <property type="entry name" value="NUOXDRDTASE4"/>
</dbReference>